<dbReference type="SUPFAM" id="SSF52218">
    <property type="entry name" value="Flavoproteins"/>
    <property type="match status" value="1"/>
</dbReference>
<dbReference type="Pfam" id="PF19583">
    <property type="entry name" value="ODP"/>
    <property type="match status" value="1"/>
</dbReference>
<evidence type="ECO:0000313" key="4">
    <source>
        <dbReference type="Proteomes" id="UP000006462"/>
    </source>
</evidence>
<name>A0ABP2HTJ1_9BACT</name>
<dbReference type="InterPro" id="IPR008254">
    <property type="entry name" value="Flavodoxin/NO_synth"/>
</dbReference>
<dbReference type="PROSITE" id="PS00201">
    <property type="entry name" value="FLAVODOXIN"/>
    <property type="match status" value="1"/>
</dbReference>
<dbReference type="Gene3D" id="3.60.15.10">
    <property type="entry name" value="Ribonuclease Z/Hydroxyacylglutathione hydrolase-like"/>
    <property type="match status" value="1"/>
</dbReference>
<evidence type="ECO:0000313" key="3">
    <source>
        <dbReference type="EMBL" id="EFB89680.1"/>
    </source>
</evidence>
<evidence type="ECO:0000259" key="2">
    <source>
        <dbReference type="PROSITE" id="PS50902"/>
    </source>
</evidence>
<dbReference type="InterPro" id="IPR045761">
    <property type="entry name" value="ODP_dom"/>
</dbReference>
<sequence>MLKAISVSDKIWWVGVNDRKTPLFENLWSLPYGVSYNSYLIDDGKVALIDGVKAEFFGEYLERIQSIIGGRPVDYLIVNHVEPDHSSAIRMLRQVYPDITVVADKQALALIGQFYGPSMSAKEVKDGETLPLGAHSLTFATIPMVHWPETMISFENSSGIAFTCDAFGGYGALNGSIFGDELDMRVYTDEARRYYATIVARFSVNVQAALKKAAALPIRMICPSHGPIHRGDGVEKIVRLYDGMSRQETTQSATIVYGSMYGNTARMAECVADGLCRGGVADVKVHDAGTADLSGIIRDAWCSRGLALLSCCYNMGMFPAMMPVVEKIDNCKISGRVLAVAGCYSWSKGAELKPLQALAAKPGWDLIENVVEVKSCPTEADEAALREVGAEMARRIRAD</sequence>
<dbReference type="SUPFAM" id="SSF56281">
    <property type="entry name" value="Metallo-hydrolase/oxidoreductase"/>
    <property type="match status" value="1"/>
</dbReference>
<dbReference type="PANTHER" id="PTHR43717">
    <property type="entry name" value="ANAEROBIC NITRIC OXIDE REDUCTASE FLAVORUBREDOXIN"/>
    <property type="match status" value="1"/>
</dbReference>
<dbReference type="Proteomes" id="UP000006462">
    <property type="component" value="Unassembled WGS sequence"/>
</dbReference>
<feature type="domain" description="Flavodoxin-like" evidence="2">
    <location>
        <begin position="253"/>
        <end position="393"/>
    </location>
</feature>
<dbReference type="EMBL" id="ADFP01000123">
    <property type="protein sequence ID" value="EFB89680.1"/>
    <property type="molecule type" value="Genomic_DNA"/>
</dbReference>
<dbReference type="PROSITE" id="PS50902">
    <property type="entry name" value="FLAVODOXIN_LIKE"/>
    <property type="match status" value="1"/>
</dbReference>
<keyword evidence="4" id="KW-1185">Reference proteome</keyword>
<dbReference type="GeneID" id="90986224"/>
<comment type="similarity">
    <text evidence="1">In the N-terminal section; belongs to the zinc metallo-hydrolase group 3 family.</text>
</comment>
<dbReference type="CDD" id="cd07709">
    <property type="entry name" value="flavodiiron_proteins_MBL-fold"/>
    <property type="match status" value="1"/>
</dbReference>
<dbReference type="InterPro" id="IPR001279">
    <property type="entry name" value="Metallo-B-lactamas"/>
</dbReference>
<dbReference type="Gene3D" id="3.40.50.360">
    <property type="match status" value="1"/>
</dbReference>
<proteinExistence type="inferred from homology"/>
<comment type="caution">
    <text evidence="3">The sequence shown here is derived from an EMBL/GenBank/DDBJ whole genome shotgun (WGS) entry which is preliminary data.</text>
</comment>
<organism evidence="3 4">
    <name type="scientific">Pyramidobacter piscolens W5455</name>
    <dbReference type="NCBI Taxonomy" id="352165"/>
    <lineage>
        <taxon>Bacteria</taxon>
        <taxon>Thermotogati</taxon>
        <taxon>Synergistota</taxon>
        <taxon>Synergistia</taxon>
        <taxon>Synergistales</taxon>
        <taxon>Dethiosulfovibrionaceae</taxon>
        <taxon>Pyramidobacter</taxon>
    </lineage>
</organism>
<dbReference type="PANTHER" id="PTHR43717:SF1">
    <property type="entry name" value="ANAEROBIC NITRIC OXIDE REDUCTASE FLAVORUBREDOXIN"/>
    <property type="match status" value="1"/>
</dbReference>
<gene>
    <name evidence="3" type="primary">fprA</name>
    <name evidence="3" type="ORF">HMPREF7215_2415</name>
</gene>
<dbReference type="RefSeq" id="WP_009165854.1">
    <property type="nucleotide sequence ID" value="NZ_ADFP01000123.1"/>
</dbReference>
<dbReference type="InterPro" id="IPR001226">
    <property type="entry name" value="Flavodoxin_CS"/>
</dbReference>
<reference evidence="3 4" key="1">
    <citation type="submission" date="2009-12" db="EMBL/GenBank/DDBJ databases">
        <authorList>
            <person name="Shrivastava S."/>
            <person name="Madupu R."/>
            <person name="Durkin A.S."/>
            <person name="Torralba M."/>
            <person name="Methe B."/>
            <person name="Sutton G.G."/>
            <person name="Strausberg R.L."/>
            <person name="Nelson K.E."/>
        </authorList>
    </citation>
    <scope>NUCLEOTIDE SEQUENCE [LARGE SCALE GENOMIC DNA]</scope>
    <source>
        <strain evidence="3 4">W5455</strain>
    </source>
</reference>
<dbReference type="InterPro" id="IPR029039">
    <property type="entry name" value="Flavoprotein-like_sf"/>
</dbReference>
<dbReference type="SMART" id="SM00849">
    <property type="entry name" value="Lactamase_B"/>
    <property type="match status" value="1"/>
</dbReference>
<dbReference type="PIRSF" id="PIRSF005243">
    <property type="entry name" value="ROO"/>
    <property type="match status" value="1"/>
</dbReference>
<accession>A0ABP2HTJ1</accession>
<dbReference type="InterPro" id="IPR036866">
    <property type="entry name" value="RibonucZ/Hydroxyglut_hydro"/>
</dbReference>
<dbReference type="InterPro" id="IPR016440">
    <property type="entry name" value="Rubredoxin-O_OxRdtase"/>
</dbReference>
<dbReference type="Pfam" id="PF00258">
    <property type="entry name" value="Flavodoxin_1"/>
    <property type="match status" value="1"/>
</dbReference>
<protein>
    <submittedName>
        <fullName evidence="3">Metallo-beta-lactamase domain protein</fullName>
    </submittedName>
</protein>
<evidence type="ECO:0000256" key="1">
    <source>
        <dbReference type="ARBA" id="ARBA00007121"/>
    </source>
</evidence>